<organism evidence="5 6">
    <name type="scientific">Gigaspora margarita</name>
    <dbReference type="NCBI Taxonomy" id="4874"/>
    <lineage>
        <taxon>Eukaryota</taxon>
        <taxon>Fungi</taxon>
        <taxon>Fungi incertae sedis</taxon>
        <taxon>Mucoromycota</taxon>
        <taxon>Glomeromycotina</taxon>
        <taxon>Glomeromycetes</taxon>
        <taxon>Diversisporales</taxon>
        <taxon>Gigasporaceae</taxon>
        <taxon>Gigaspora</taxon>
    </lineage>
</organism>
<dbReference type="Pfam" id="PF00505">
    <property type="entry name" value="HMG_box"/>
    <property type="match status" value="1"/>
</dbReference>
<evidence type="ECO:0000256" key="2">
    <source>
        <dbReference type="ARBA" id="ARBA00023242"/>
    </source>
</evidence>
<dbReference type="SUPFAM" id="SSF47095">
    <property type="entry name" value="HMG-box"/>
    <property type="match status" value="1"/>
</dbReference>
<keyword evidence="2 3" id="KW-0539">Nucleus</keyword>
<gene>
    <name evidence="5" type="ORF">GMARGA_LOCUS10598</name>
</gene>
<evidence type="ECO:0000313" key="5">
    <source>
        <dbReference type="EMBL" id="CAG8674204.1"/>
    </source>
</evidence>
<protein>
    <submittedName>
        <fullName evidence="5">37461_t:CDS:1</fullName>
    </submittedName>
</protein>
<dbReference type="InterPro" id="IPR036910">
    <property type="entry name" value="HMG_box_dom_sf"/>
</dbReference>
<keyword evidence="6" id="KW-1185">Reference proteome</keyword>
<dbReference type="Gene3D" id="1.10.30.10">
    <property type="entry name" value="High mobility group box domain"/>
    <property type="match status" value="1"/>
</dbReference>
<evidence type="ECO:0000313" key="6">
    <source>
        <dbReference type="Proteomes" id="UP000789901"/>
    </source>
</evidence>
<dbReference type="InterPro" id="IPR051356">
    <property type="entry name" value="SOX/SOX-like_TF"/>
</dbReference>
<feature type="domain" description="HMG box" evidence="4">
    <location>
        <begin position="73"/>
        <end position="141"/>
    </location>
</feature>
<sequence length="317" mass="37435">MPKINATSIKSTKPRRKRQPHLFETHEFKERLKRSIEKNCKEFIYNRDEFNFKHTILQLLAPCKKTRGKRGRITRPQNAFILYRKDYQDEIKEEHPDANFKTISQIVGERWAKESDKIKNQYILLADLCGRVHSELFPDYKFKPRPKEGDEKEVNIMSEEPKEGKGRRLPWSPFSSIIAPQTQSSLEEQMLTLSINTSQENYGITNLQQETQFTIESQSLENIIEIFDLFQQNEQFTTDNFICPNYEMQPMENLPFYSGENANIETTLTLPFVETTMLQDFNYPSAEIFPNEQNFAIGQENLYNIFFENNDFCYDVV</sequence>
<dbReference type="InterPro" id="IPR009071">
    <property type="entry name" value="HMG_box_dom"/>
</dbReference>
<evidence type="ECO:0000259" key="4">
    <source>
        <dbReference type="PROSITE" id="PS50118"/>
    </source>
</evidence>
<dbReference type="Proteomes" id="UP000789901">
    <property type="component" value="Unassembled WGS sequence"/>
</dbReference>
<dbReference type="SMART" id="SM00398">
    <property type="entry name" value="HMG"/>
    <property type="match status" value="1"/>
</dbReference>
<name>A0ABN7UTT0_GIGMA</name>
<dbReference type="PANTHER" id="PTHR45789:SF2">
    <property type="entry name" value="FI18025P1"/>
    <property type="match status" value="1"/>
</dbReference>
<dbReference type="PANTHER" id="PTHR45789">
    <property type="entry name" value="FI18025P1"/>
    <property type="match status" value="1"/>
</dbReference>
<feature type="DNA-binding region" description="HMG box" evidence="3">
    <location>
        <begin position="73"/>
        <end position="141"/>
    </location>
</feature>
<evidence type="ECO:0000256" key="3">
    <source>
        <dbReference type="PROSITE-ProRule" id="PRU00267"/>
    </source>
</evidence>
<reference evidence="5 6" key="1">
    <citation type="submission" date="2021-06" db="EMBL/GenBank/DDBJ databases">
        <authorList>
            <person name="Kallberg Y."/>
            <person name="Tangrot J."/>
            <person name="Rosling A."/>
        </authorList>
    </citation>
    <scope>NUCLEOTIDE SEQUENCE [LARGE SCALE GENOMIC DNA]</scope>
    <source>
        <strain evidence="5 6">120-4 pot B 10/14</strain>
    </source>
</reference>
<keyword evidence="1 3" id="KW-0238">DNA-binding</keyword>
<accession>A0ABN7UTT0</accession>
<proteinExistence type="predicted"/>
<evidence type="ECO:0000256" key="1">
    <source>
        <dbReference type="ARBA" id="ARBA00023125"/>
    </source>
</evidence>
<comment type="caution">
    <text evidence="5">The sequence shown here is derived from an EMBL/GenBank/DDBJ whole genome shotgun (WGS) entry which is preliminary data.</text>
</comment>
<dbReference type="EMBL" id="CAJVQB010005967">
    <property type="protein sequence ID" value="CAG8674204.1"/>
    <property type="molecule type" value="Genomic_DNA"/>
</dbReference>
<dbReference type="CDD" id="cd01389">
    <property type="entry name" value="HMG-box_ROX1-like"/>
    <property type="match status" value="1"/>
</dbReference>
<dbReference type="PROSITE" id="PS50118">
    <property type="entry name" value="HMG_BOX_2"/>
    <property type="match status" value="1"/>
</dbReference>